<evidence type="ECO:0000313" key="3">
    <source>
        <dbReference type="Proteomes" id="UP000269208"/>
    </source>
</evidence>
<name>A0A447TNH5_SALET</name>
<dbReference type="Pfam" id="PF07510">
    <property type="entry name" value="GmrSD_C"/>
    <property type="match status" value="1"/>
</dbReference>
<organism evidence="2 3">
    <name type="scientific">Salmonella enterica I</name>
    <dbReference type="NCBI Taxonomy" id="59201"/>
    <lineage>
        <taxon>Bacteria</taxon>
        <taxon>Pseudomonadati</taxon>
        <taxon>Pseudomonadota</taxon>
        <taxon>Gammaproteobacteria</taxon>
        <taxon>Enterobacterales</taxon>
        <taxon>Enterobacteriaceae</taxon>
        <taxon>Salmonella</taxon>
    </lineage>
</organism>
<feature type="domain" description="GmrSD restriction endonucleases C-terminal" evidence="1">
    <location>
        <begin position="25"/>
        <end position="117"/>
    </location>
</feature>
<dbReference type="Proteomes" id="UP000269208">
    <property type="component" value="Chromosome"/>
</dbReference>
<proteinExistence type="predicted"/>
<evidence type="ECO:0000313" key="2">
    <source>
        <dbReference type="EMBL" id="VEB50966.1"/>
    </source>
</evidence>
<reference evidence="2 3" key="1">
    <citation type="submission" date="2018-12" db="EMBL/GenBank/DDBJ databases">
        <authorList>
            <consortium name="Pathogen Informatics"/>
        </authorList>
    </citation>
    <scope>NUCLEOTIDE SEQUENCE [LARGE SCALE GENOMIC DNA]</scope>
    <source>
        <strain evidence="2 3">NCTC6754</strain>
    </source>
</reference>
<protein>
    <submittedName>
        <fullName evidence="2">Protein of uncharacterized function (DUF1524)</fullName>
    </submittedName>
</protein>
<dbReference type="InterPro" id="IPR011089">
    <property type="entry name" value="GmrSD_C"/>
</dbReference>
<evidence type="ECO:0000259" key="1">
    <source>
        <dbReference type="Pfam" id="PF07510"/>
    </source>
</evidence>
<dbReference type="PANTHER" id="PTHR35149">
    <property type="entry name" value="SLL5132 PROTEIN"/>
    <property type="match status" value="1"/>
</dbReference>
<sequence>MTIQENWEWLKQPCQGNSLNRLKREDQTIIFDFNSMTLEHIYPYSALHEDKDMDMEKLKNNIGNIVLLDPTRNNKNDNKPFIDKKNSFENTGIGIHSWIYEQKEWTEESVKKLTETYVDAAVKVFSFS</sequence>
<gene>
    <name evidence="2" type="ORF">NCTC6754_00658</name>
</gene>
<dbReference type="AlphaFoldDB" id="A0A447TNH5"/>
<dbReference type="EMBL" id="LR134190">
    <property type="protein sequence ID" value="VEB50966.1"/>
    <property type="molecule type" value="Genomic_DNA"/>
</dbReference>
<accession>A0A447TNH5</accession>
<dbReference type="PANTHER" id="PTHR35149:SF1">
    <property type="entry name" value="DUF5655 DOMAIN-CONTAINING PROTEIN"/>
    <property type="match status" value="1"/>
</dbReference>